<dbReference type="SUPFAM" id="SSF141371">
    <property type="entry name" value="PilZ domain-like"/>
    <property type="match status" value="1"/>
</dbReference>
<reference evidence="2" key="3">
    <citation type="submission" date="2019-09" db="EMBL/GenBank/DDBJ databases">
        <title>Co-occurence of chitin degradation, pigmentation and bioactivity in marine Pseudoalteromonas.</title>
        <authorList>
            <person name="Sonnenschein E.C."/>
            <person name="Bech P.K."/>
        </authorList>
    </citation>
    <scope>NUCLEOTIDE SEQUENCE</scope>
    <source>
        <strain evidence="2">S3790</strain>
        <strain evidence="3 4">S3895</strain>
    </source>
</reference>
<evidence type="ECO:0000259" key="1">
    <source>
        <dbReference type="Pfam" id="PF07238"/>
    </source>
</evidence>
<name>A0A5S3V9Q9_9GAMM</name>
<organism evidence="2 5">
    <name type="scientific">Pseudoalteromonas aurantia</name>
    <dbReference type="NCBI Taxonomy" id="43654"/>
    <lineage>
        <taxon>Bacteria</taxon>
        <taxon>Pseudomonadati</taxon>
        <taxon>Pseudomonadota</taxon>
        <taxon>Gammaproteobacteria</taxon>
        <taxon>Alteromonadales</taxon>
        <taxon>Pseudoalteromonadaceae</taxon>
        <taxon>Pseudoalteromonas</taxon>
    </lineage>
</organism>
<feature type="domain" description="PilZ" evidence="1">
    <location>
        <begin position="5"/>
        <end position="93"/>
    </location>
</feature>
<evidence type="ECO:0000313" key="3">
    <source>
        <dbReference type="EMBL" id="TMO74997.1"/>
    </source>
</evidence>
<dbReference type="Gene3D" id="2.40.10.220">
    <property type="entry name" value="predicted glycosyltransferase like domains"/>
    <property type="match status" value="1"/>
</dbReference>
<dbReference type="Proteomes" id="UP000307217">
    <property type="component" value="Unassembled WGS sequence"/>
</dbReference>
<dbReference type="RefSeq" id="WP_138591497.1">
    <property type="nucleotide sequence ID" value="NZ_PNBW01000042.1"/>
</dbReference>
<comment type="caution">
    <text evidence="2">The sequence shown here is derived from an EMBL/GenBank/DDBJ whole genome shotgun (WGS) entry which is preliminary data.</text>
</comment>
<reference evidence="5" key="2">
    <citation type="submission" date="2019-06" db="EMBL/GenBank/DDBJ databases">
        <title>Co-occurence of chitin degradation, pigmentation and bioactivity in marine Pseudoalteromonas.</title>
        <authorList>
            <person name="Sonnenschein E.C."/>
            <person name="Bech P.K."/>
        </authorList>
    </citation>
    <scope>NUCLEOTIDE SEQUENCE [LARGE SCALE GENOMIC DNA]</scope>
    <source>
        <strain evidence="5">S3790</strain>
    </source>
</reference>
<dbReference type="GO" id="GO:0035438">
    <property type="term" value="F:cyclic-di-GMP binding"/>
    <property type="evidence" value="ECO:0007669"/>
    <property type="project" value="InterPro"/>
</dbReference>
<protein>
    <submittedName>
        <fullName evidence="2">PilZ domain-containing protein</fullName>
    </submittedName>
</protein>
<dbReference type="EMBL" id="PNBW01000042">
    <property type="protein sequence ID" value="TMO74997.1"/>
    <property type="molecule type" value="Genomic_DNA"/>
</dbReference>
<dbReference type="AlphaFoldDB" id="A0A5S3V9Q9"/>
<dbReference type="InterPro" id="IPR009875">
    <property type="entry name" value="PilZ_domain"/>
</dbReference>
<dbReference type="OrthoDB" id="5290589at2"/>
<sequence length="96" mass="10720">MLHEDKRRFMRMMVNAQAKITLLETGLSIEGTCNDLSATGLSIEIEEPVDMDTTVEVYIDSNSATTPPLNAHAKVVRCSQEQDESYLLGLEITKFN</sequence>
<accession>A0A5S3V9Q9</accession>
<evidence type="ECO:0000313" key="5">
    <source>
        <dbReference type="Proteomes" id="UP000307217"/>
    </source>
</evidence>
<proteinExistence type="predicted"/>
<dbReference type="EMBL" id="PNBX01000031">
    <property type="protein sequence ID" value="TMO68642.1"/>
    <property type="molecule type" value="Genomic_DNA"/>
</dbReference>
<gene>
    <name evidence="2" type="ORF">CWC19_08605</name>
    <name evidence="3" type="ORF">CWC20_08990</name>
</gene>
<evidence type="ECO:0000313" key="4">
    <source>
        <dbReference type="Proteomes" id="UP000307164"/>
    </source>
</evidence>
<evidence type="ECO:0000313" key="2">
    <source>
        <dbReference type="EMBL" id="TMO68642.1"/>
    </source>
</evidence>
<dbReference type="Proteomes" id="UP000307164">
    <property type="component" value="Unassembled WGS sequence"/>
</dbReference>
<dbReference type="Pfam" id="PF07238">
    <property type="entry name" value="PilZ"/>
    <property type="match status" value="1"/>
</dbReference>
<keyword evidence="4" id="KW-1185">Reference proteome</keyword>
<reference evidence="2 5" key="1">
    <citation type="submission" date="2018-01" db="EMBL/GenBank/DDBJ databases">
        <authorList>
            <person name="Paulsen S."/>
            <person name="Gram L.K."/>
        </authorList>
    </citation>
    <scope>NUCLEOTIDE SEQUENCE [LARGE SCALE GENOMIC DNA]</scope>
    <source>
        <strain evidence="2 5">S3790</strain>
        <strain evidence="3">S3895</strain>
    </source>
</reference>